<evidence type="ECO:0000313" key="5">
    <source>
        <dbReference type="EMBL" id="MFC6316019.1"/>
    </source>
</evidence>
<evidence type="ECO:0000256" key="2">
    <source>
        <dbReference type="ARBA" id="ARBA00022741"/>
    </source>
</evidence>
<keyword evidence="3 4" id="KW-0067">ATP-binding</keyword>
<organism evidence="5 6">
    <name type="scientific">Lapidilactobacillus achengensis</name>
    <dbReference type="NCBI Taxonomy" id="2486000"/>
    <lineage>
        <taxon>Bacteria</taxon>
        <taxon>Bacillati</taxon>
        <taxon>Bacillota</taxon>
        <taxon>Bacilli</taxon>
        <taxon>Lactobacillales</taxon>
        <taxon>Lactobacillaceae</taxon>
        <taxon>Lapidilactobacillus</taxon>
    </lineage>
</organism>
<reference evidence="6" key="1">
    <citation type="journal article" date="2019" name="Int. J. Syst. Evol. Microbiol.">
        <title>The Global Catalogue of Microorganisms (GCM) 10K type strain sequencing project: providing services to taxonomists for standard genome sequencing and annotation.</title>
        <authorList>
            <consortium name="The Broad Institute Genomics Platform"/>
            <consortium name="The Broad Institute Genome Sequencing Center for Infectious Disease"/>
            <person name="Wu L."/>
            <person name="Ma J."/>
        </authorList>
    </citation>
    <scope>NUCLEOTIDE SEQUENCE [LARGE SCALE GENOMIC DNA]</scope>
    <source>
        <strain evidence="6">CCM 8897</strain>
    </source>
</reference>
<comment type="caution">
    <text evidence="5">The sequence shown here is derived from an EMBL/GenBank/DDBJ whole genome shotgun (WGS) entry which is preliminary data.</text>
</comment>
<evidence type="ECO:0000256" key="3">
    <source>
        <dbReference type="ARBA" id="ARBA00022840"/>
    </source>
</evidence>
<dbReference type="InterPro" id="IPR024185">
    <property type="entry name" value="FTHF_cligase-like_sf"/>
</dbReference>
<sequence length="180" mass="20419">MRKQQIQRLQQLPLAVKRQEEAQILAQFLASPLYQQAHEIGVTASSPLEFSTVALIEAAWQDQKVIYLPKTLPDTHGMHFYRYQQGDQLVRSAFGIMEPMAAPTLQNDQPDLLIVPGLAYSRDHWRVGFGGGYYDRFLQNYLGQTVVLALSPMVFTTATWPVSQHDQPFDQLITVESEAN</sequence>
<comment type="similarity">
    <text evidence="1 4">Belongs to the 5-formyltetrahydrofolate cyclo-ligase family.</text>
</comment>
<comment type="cofactor">
    <cofactor evidence="4">
        <name>Mg(2+)</name>
        <dbReference type="ChEBI" id="CHEBI:18420"/>
    </cofactor>
</comment>
<evidence type="ECO:0000256" key="1">
    <source>
        <dbReference type="ARBA" id="ARBA00010638"/>
    </source>
</evidence>
<keyword evidence="2 4" id="KW-0547">Nucleotide-binding</keyword>
<name>A0ABW1UT74_9LACO</name>
<dbReference type="NCBIfam" id="TIGR02727">
    <property type="entry name" value="MTHFS_bact"/>
    <property type="match status" value="1"/>
</dbReference>
<evidence type="ECO:0000313" key="6">
    <source>
        <dbReference type="Proteomes" id="UP001596310"/>
    </source>
</evidence>
<dbReference type="GO" id="GO:0030272">
    <property type="term" value="F:5-formyltetrahydrofolate cyclo-ligase activity"/>
    <property type="evidence" value="ECO:0007669"/>
    <property type="project" value="UniProtKB-EC"/>
</dbReference>
<keyword evidence="4" id="KW-0479">Metal-binding</keyword>
<dbReference type="Proteomes" id="UP001596310">
    <property type="component" value="Unassembled WGS sequence"/>
</dbReference>
<dbReference type="EC" id="6.3.3.2" evidence="4"/>
<dbReference type="PIRSF" id="PIRSF006806">
    <property type="entry name" value="FTHF_cligase"/>
    <property type="match status" value="1"/>
</dbReference>
<dbReference type="EMBL" id="JBHSSM010000023">
    <property type="protein sequence ID" value="MFC6316019.1"/>
    <property type="molecule type" value="Genomic_DNA"/>
</dbReference>
<protein>
    <recommendedName>
        <fullName evidence="4">5-formyltetrahydrofolate cyclo-ligase</fullName>
        <ecNumber evidence="4">6.3.3.2</ecNumber>
    </recommendedName>
</protein>
<dbReference type="PANTHER" id="PTHR23407:SF1">
    <property type="entry name" value="5-FORMYLTETRAHYDROFOLATE CYCLO-LIGASE"/>
    <property type="match status" value="1"/>
</dbReference>
<keyword evidence="6" id="KW-1185">Reference proteome</keyword>
<keyword evidence="5" id="KW-0436">Ligase</keyword>
<dbReference type="InterPro" id="IPR037171">
    <property type="entry name" value="NagB/RpiA_transferase-like"/>
</dbReference>
<dbReference type="SUPFAM" id="SSF100950">
    <property type="entry name" value="NagB/RpiA/CoA transferase-like"/>
    <property type="match status" value="1"/>
</dbReference>
<comment type="catalytic activity">
    <reaction evidence="4">
        <text>(6S)-5-formyl-5,6,7,8-tetrahydrofolate + ATP = (6R)-5,10-methenyltetrahydrofolate + ADP + phosphate</text>
        <dbReference type="Rhea" id="RHEA:10488"/>
        <dbReference type="ChEBI" id="CHEBI:30616"/>
        <dbReference type="ChEBI" id="CHEBI:43474"/>
        <dbReference type="ChEBI" id="CHEBI:57455"/>
        <dbReference type="ChEBI" id="CHEBI:57457"/>
        <dbReference type="ChEBI" id="CHEBI:456216"/>
        <dbReference type="EC" id="6.3.3.2"/>
    </reaction>
</comment>
<keyword evidence="4" id="KW-0460">Magnesium</keyword>
<accession>A0ABW1UT74</accession>
<dbReference type="InterPro" id="IPR002698">
    <property type="entry name" value="FTHF_cligase"/>
</dbReference>
<dbReference type="Pfam" id="PF01812">
    <property type="entry name" value="5-FTHF_cyc-lig"/>
    <property type="match status" value="1"/>
</dbReference>
<gene>
    <name evidence="5" type="ORF">ACFQHW_10640</name>
</gene>
<dbReference type="RefSeq" id="WP_164511189.1">
    <property type="nucleotide sequence ID" value="NZ_JBHSSM010000023.1"/>
</dbReference>
<dbReference type="Gene3D" id="3.40.50.10420">
    <property type="entry name" value="NagB/RpiA/CoA transferase-like"/>
    <property type="match status" value="1"/>
</dbReference>
<dbReference type="PANTHER" id="PTHR23407">
    <property type="entry name" value="ATPASE INHIBITOR/5-FORMYLTETRAHYDROFOLATE CYCLO-LIGASE"/>
    <property type="match status" value="1"/>
</dbReference>
<proteinExistence type="inferred from homology"/>
<evidence type="ECO:0000256" key="4">
    <source>
        <dbReference type="RuleBase" id="RU361279"/>
    </source>
</evidence>